<dbReference type="Proteomes" id="UP001341297">
    <property type="component" value="Unassembled WGS sequence"/>
</dbReference>
<feature type="transmembrane region" description="Helical" evidence="1">
    <location>
        <begin position="6"/>
        <end position="27"/>
    </location>
</feature>
<keyword evidence="1" id="KW-0812">Transmembrane</keyword>
<feature type="transmembrane region" description="Helical" evidence="1">
    <location>
        <begin position="39"/>
        <end position="65"/>
    </location>
</feature>
<gene>
    <name evidence="2" type="ORF">AB447_201200</name>
    <name evidence="3" type="ORF">P8828_05745</name>
</gene>
<evidence type="ECO:0000256" key="1">
    <source>
        <dbReference type="SAM" id="Phobius"/>
    </source>
</evidence>
<protein>
    <submittedName>
        <fullName evidence="3">YitT family protein</fullName>
    </submittedName>
</protein>
<dbReference type="RefSeq" id="WP_048355673.1">
    <property type="nucleotide sequence ID" value="NZ_CP023481.1"/>
</dbReference>
<accession>A0A0T6BVU7</accession>
<evidence type="ECO:0000313" key="5">
    <source>
        <dbReference type="Proteomes" id="UP001341297"/>
    </source>
</evidence>
<sequence length="220" mass="24015">MKREFVLRWLFYFVGLIVLSFGVSLTIEGKALGIGPWDAFHYGLFVLLGLSVGQWSIIVGAVIVGLTSLFTKAWPKIGAVLNMLLIGIFIDFFTFILPDPETHVSTAVIFLLGIVFTGYGVGIYVSANLGAGPRDSLMLLISEKTGWNVQWVRNGMELTILFIGWLLGGPIGIGTVLTAILTGVILRFSLPQSKRLLAYTVSGRRVEAARPVHFSLKKNG</sequence>
<dbReference type="AlphaFoldDB" id="A0A0T6BVU7"/>
<dbReference type="PANTHER" id="PTHR40078:SF1">
    <property type="entry name" value="INTEGRAL MEMBRANE PROTEIN"/>
    <property type="match status" value="1"/>
</dbReference>
<dbReference type="EMBL" id="LECW02000001">
    <property type="protein sequence ID" value="KRT95749.1"/>
    <property type="molecule type" value="Genomic_DNA"/>
</dbReference>
<dbReference type="PANTHER" id="PTHR40078">
    <property type="entry name" value="INTEGRAL MEMBRANE PROTEIN-RELATED"/>
    <property type="match status" value="1"/>
</dbReference>
<keyword evidence="1" id="KW-0472">Membrane</keyword>
<dbReference type="Pfam" id="PF19700">
    <property type="entry name" value="DUF6198"/>
    <property type="match status" value="1"/>
</dbReference>
<dbReference type="EMBL" id="JARRTL010000007">
    <property type="protein sequence ID" value="MEC0484352.1"/>
    <property type="molecule type" value="Genomic_DNA"/>
</dbReference>
<comment type="caution">
    <text evidence="2">The sequence shown here is derived from an EMBL/GenBank/DDBJ whole genome shotgun (WGS) entry which is preliminary data.</text>
</comment>
<reference evidence="2 4" key="1">
    <citation type="journal article" date="2015" name="Int. J. Syst. Evol. Microbiol.">
        <title>Bacillus glycinifermentans sp. nov., isolated from fermented soybean paste.</title>
        <authorList>
            <person name="Kim S.J."/>
            <person name="Dunlap C.A."/>
            <person name="Kwon S.W."/>
            <person name="Rooney A.P."/>
        </authorList>
    </citation>
    <scope>NUCLEOTIDE SEQUENCE [LARGE SCALE GENOMIC DNA]</scope>
    <source>
        <strain evidence="2 4">GO-13</strain>
    </source>
</reference>
<feature type="transmembrane region" description="Helical" evidence="1">
    <location>
        <begin position="77"/>
        <end position="97"/>
    </location>
</feature>
<feature type="transmembrane region" description="Helical" evidence="1">
    <location>
        <begin position="160"/>
        <end position="186"/>
    </location>
</feature>
<dbReference type="Proteomes" id="UP000036168">
    <property type="component" value="Unassembled WGS sequence"/>
</dbReference>
<evidence type="ECO:0000313" key="2">
    <source>
        <dbReference type="EMBL" id="KRT95749.1"/>
    </source>
</evidence>
<reference evidence="3 5" key="3">
    <citation type="submission" date="2023-03" db="EMBL/GenBank/DDBJ databases">
        <title>Agriculturally important microbes genome sequencing.</title>
        <authorList>
            <person name="Dunlap C."/>
        </authorList>
    </citation>
    <scope>NUCLEOTIDE SEQUENCE [LARGE SCALE GENOMIC DNA]</scope>
    <source>
        <strain evidence="3 5">CBP-3203</strain>
    </source>
</reference>
<name>A0A0T6BVU7_9BACI</name>
<dbReference type="OrthoDB" id="154912at2"/>
<proteinExistence type="predicted"/>
<evidence type="ECO:0000313" key="3">
    <source>
        <dbReference type="EMBL" id="MEC0484352.1"/>
    </source>
</evidence>
<organism evidence="2 4">
    <name type="scientific">Bacillus glycinifermentans</name>
    <dbReference type="NCBI Taxonomy" id="1664069"/>
    <lineage>
        <taxon>Bacteria</taxon>
        <taxon>Bacillati</taxon>
        <taxon>Bacillota</taxon>
        <taxon>Bacilli</taxon>
        <taxon>Bacillales</taxon>
        <taxon>Bacillaceae</taxon>
        <taxon>Bacillus</taxon>
    </lineage>
</organism>
<keyword evidence="5" id="KW-1185">Reference proteome</keyword>
<keyword evidence="1" id="KW-1133">Transmembrane helix</keyword>
<dbReference type="InterPro" id="IPR038750">
    <property type="entry name" value="YczE/YyaS-like"/>
</dbReference>
<reference evidence="2" key="2">
    <citation type="submission" date="2015-10" db="EMBL/GenBank/DDBJ databases">
        <authorList>
            <person name="Gilbert D.G."/>
        </authorList>
    </citation>
    <scope>NUCLEOTIDE SEQUENCE</scope>
    <source>
        <strain evidence="2">GO-13</strain>
    </source>
</reference>
<feature type="transmembrane region" description="Helical" evidence="1">
    <location>
        <begin position="104"/>
        <end position="127"/>
    </location>
</feature>
<evidence type="ECO:0000313" key="4">
    <source>
        <dbReference type="Proteomes" id="UP000036168"/>
    </source>
</evidence>